<dbReference type="OrthoDB" id="2906425at2759"/>
<dbReference type="AlphaFoldDB" id="A0A9P4VU28"/>
<evidence type="ECO:0000313" key="2">
    <source>
        <dbReference type="Proteomes" id="UP000799429"/>
    </source>
</evidence>
<dbReference type="PANTHER" id="PTHR21310:SF58">
    <property type="entry name" value="AMINOGLYCOSIDE PHOSPHOTRANSFERASE DOMAIN-CONTAINING PROTEIN"/>
    <property type="match status" value="1"/>
</dbReference>
<organism evidence="1 2">
    <name type="scientific">Patellaria atrata CBS 101060</name>
    <dbReference type="NCBI Taxonomy" id="1346257"/>
    <lineage>
        <taxon>Eukaryota</taxon>
        <taxon>Fungi</taxon>
        <taxon>Dikarya</taxon>
        <taxon>Ascomycota</taxon>
        <taxon>Pezizomycotina</taxon>
        <taxon>Dothideomycetes</taxon>
        <taxon>Dothideomycetes incertae sedis</taxon>
        <taxon>Patellariales</taxon>
        <taxon>Patellariaceae</taxon>
        <taxon>Patellaria</taxon>
    </lineage>
</organism>
<dbReference type="PANTHER" id="PTHR21310">
    <property type="entry name" value="AMINOGLYCOSIDE PHOSPHOTRANSFERASE-RELATED-RELATED"/>
    <property type="match status" value="1"/>
</dbReference>
<dbReference type="InterPro" id="IPR051678">
    <property type="entry name" value="AGP_Transferase"/>
</dbReference>
<protein>
    <submittedName>
        <fullName evidence="1">Uncharacterized protein</fullName>
    </submittedName>
</protein>
<dbReference type="SUPFAM" id="SSF56112">
    <property type="entry name" value="Protein kinase-like (PK-like)"/>
    <property type="match status" value="1"/>
</dbReference>
<sequence length="194" mass="21992">MDERVITQKELTKTRRFGRFTPAYKLDAKTVVKTDDVVRFAEAEAMKLVREKTSIPVPEVYNVYTDPDTGHPGIVMEFVEGDCLADAWKDFDDNQKAAVIEQFRDFFYLYWICRRHSLRRSAFTDNLGGYGPYKDEASFTKGIATTINGSRNGGYINTVCDIVVNTLKGHQIVLTHGDFSPRNIIVRGSKVVPV</sequence>
<evidence type="ECO:0000313" key="1">
    <source>
        <dbReference type="EMBL" id="KAF2842100.1"/>
    </source>
</evidence>
<gene>
    <name evidence="1" type="ORF">M501DRAFT_998342</name>
</gene>
<dbReference type="Proteomes" id="UP000799429">
    <property type="component" value="Unassembled WGS sequence"/>
</dbReference>
<proteinExistence type="predicted"/>
<name>A0A9P4VU28_9PEZI</name>
<dbReference type="InterPro" id="IPR011009">
    <property type="entry name" value="Kinase-like_dom_sf"/>
</dbReference>
<accession>A0A9P4VU28</accession>
<comment type="caution">
    <text evidence="1">The sequence shown here is derived from an EMBL/GenBank/DDBJ whole genome shotgun (WGS) entry which is preliminary data.</text>
</comment>
<dbReference type="EMBL" id="MU006090">
    <property type="protein sequence ID" value="KAF2842100.1"/>
    <property type="molecule type" value="Genomic_DNA"/>
</dbReference>
<dbReference type="Gene3D" id="3.30.200.20">
    <property type="entry name" value="Phosphorylase Kinase, domain 1"/>
    <property type="match status" value="1"/>
</dbReference>
<keyword evidence="2" id="KW-1185">Reference proteome</keyword>
<reference evidence="1" key="1">
    <citation type="journal article" date="2020" name="Stud. Mycol.">
        <title>101 Dothideomycetes genomes: a test case for predicting lifestyles and emergence of pathogens.</title>
        <authorList>
            <person name="Haridas S."/>
            <person name="Albert R."/>
            <person name="Binder M."/>
            <person name="Bloem J."/>
            <person name="Labutti K."/>
            <person name="Salamov A."/>
            <person name="Andreopoulos B."/>
            <person name="Baker S."/>
            <person name="Barry K."/>
            <person name="Bills G."/>
            <person name="Bluhm B."/>
            <person name="Cannon C."/>
            <person name="Castanera R."/>
            <person name="Culley D."/>
            <person name="Daum C."/>
            <person name="Ezra D."/>
            <person name="Gonzalez J."/>
            <person name="Henrissat B."/>
            <person name="Kuo A."/>
            <person name="Liang C."/>
            <person name="Lipzen A."/>
            <person name="Lutzoni F."/>
            <person name="Magnuson J."/>
            <person name="Mondo S."/>
            <person name="Nolan M."/>
            <person name="Ohm R."/>
            <person name="Pangilinan J."/>
            <person name="Park H.-J."/>
            <person name="Ramirez L."/>
            <person name="Alfaro M."/>
            <person name="Sun H."/>
            <person name="Tritt A."/>
            <person name="Yoshinaga Y."/>
            <person name="Zwiers L.-H."/>
            <person name="Turgeon B."/>
            <person name="Goodwin S."/>
            <person name="Spatafora J."/>
            <person name="Crous P."/>
            <person name="Grigoriev I."/>
        </authorList>
    </citation>
    <scope>NUCLEOTIDE SEQUENCE</scope>
    <source>
        <strain evidence="1">CBS 101060</strain>
    </source>
</reference>